<evidence type="ECO:0008006" key="3">
    <source>
        <dbReference type="Google" id="ProtNLM"/>
    </source>
</evidence>
<protein>
    <recommendedName>
        <fullName evidence="3">RING-type domain-containing protein</fullName>
    </recommendedName>
</protein>
<keyword evidence="2" id="KW-1185">Reference proteome</keyword>
<sequence length="199" mass="22110">MCPVSSGAKQRLLSDSDEQVREKVHGIFACSTRQSNWRATFTPSKNSVFSRQQLTSLYCKAATVITNVLLAIASNLHAATVVPRAPGQRRNCSFWLLPNLCGEKSMKSNILPLGFNFRPPPDPSKRCDSPLCSESSDLPWKLFEGCWHSFHISCLNGKNFCVICRDCLEKIMKSLSRTANEAFVRGLQTAPATGEQLQE</sequence>
<evidence type="ECO:0000313" key="2">
    <source>
        <dbReference type="Proteomes" id="UP001159405"/>
    </source>
</evidence>
<accession>A0ABN8P8F3</accession>
<gene>
    <name evidence="1" type="ORF">PLOB_00040089</name>
</gene>
<organism evidence="1 2">
    <name type="scientific">Porites lobata</name>
    <dbReference type="NCBI Taxonomy" id="104759"/>
    <lineage>
        <taxon>Eukaryota</taxon>
        <taxon>Metazoa</taxon>
        <taxon>Cnidaria</taxon>
        <taxon>Anthozoa</taxon>
        <taxon>Hexacorallia</taxon>
        <taxon>Scleractinia</taxon>
        <taxon>Fungiina</taxon>
        <taxon>Poritidae</taxon>
        <taxon>Porites</taxon>
    </lineage>
</organism>
<name>A0ABN8P8F3_9CNID</name>
<reference evidence="1 2" key="1">
    <citation type="submission" date="2022-05" db="EMBL/GenBank/DDBJ databases">
        <authorList>
            <consortium name="Genoscope - CEA"/>
            <person name="William W."/>
        </authorList>
    </citation>
    <scope>NUCLEOTIDE SEQUENCE [LARGE SCALE GENOMIC DNA]</scope>
</reference>
<comment type="caution">
    <text evidence="1">The sequence shown here is derived from an EMBL/GenBank/DDBJ whole genome shotgun (WGS) entry which is preliminary data.</text>
</comment>
<proteinExistence type="predicted"/>
<evidence type="ECO:0000313" key="1">
    <source>
        <dbReference type="EMBL" id="CAH3137848.1"/>
    </source>
</evidence>
<dbReference type="Proteomes" id="UP001159405">
    <property type="component" value="Unassembled WGS sequence"/>
</dbReference>
<dbReference type="EMBL" id="CALNXK010000060">
    <property type="protein sequence ID" value="CAH3137848.1"/>
    <property type="molecule type" value="Genomic_DNA"/>
</dbReference>